<evidence type="ECO:0000256" key="3">
    <source>
        <dbReference type="ARBA" id="ARBA00023002"/>
    </source>
</evidence>
<evidence type="ECO:0000313" key="6">
    <source>
        <dbReference type="EMBL" id="CAK0869404.1"/>
    </source>
</evidence>
<dbReference type="InterPro" id="IPR027443">
    <property type="entry name" value="IPNS-like_sf"/>
</dbReference>
<name>A0ABN9V8X8_9DINO</name>
<dbReference type="InterPro" id="IPR007803">
    <property type="entry name" value="Asp/Arg/Pro-Hydrxlase"/>
</dbReference>
<dbReference type="Pfam" id="PF05118">
    <property type="entry name" value="Asp_Arg_Hydrox"/>
    <property type="match status" value="1"/>
</dbReference>
<dbReference type="InterPro" id="IPR051821">
    <property type="entry name" value="Asp/Asn_beta-hydroxylase"/>
</dbReference>
<dbReference type="Proteomes" id="UP001189429">
    <property type="component" value="Unassembled WGS sequence"/>
</dbReference>
<dbReference type="PANTHER" id="PTHR46332:SF5">
    <property type="entry name" value="ASPARTATE BETA-HYDROXYLASE DOMAIN CONTAINING 2"/>
    <property type="match status" value="1"/>
</dbReference>
<gene>
    <name evidence="6" type="ORF">PCOR1329_LOCUS55761</name>
</gene>
<keyword evidence="3" id="KW-0560">Oxidoreductase</keyword>
<dbReference type="PANTHER" id="PTHR46332">
    <property type="entry name" value="ASPARTATE BETA-HYDROXYLASE DOMAIN-CONTAINING PROTEIN 2"/>
    <property type="match status" value="1"/>
</dbReference>
<evidence type="ECO:0000256" key="1">
    <source>
        <dbReference type="ARBA" id="ARBA00007730"/>
    </source>
</evidence>
<protein>
    <recommendedName>
        <fullName evidence="5">Aspartyl/asparaginy/proline hydroxylase domain-containing protein</fullName>
    </recommendedName>
</protein>
<comment type="similarity">
    <text evidence="1">Belongs to the aspartyl/asparaginyl beta-hydroxylase family.</text>
</comment>
<organism evidence="6 7">
    <name type="scientific">Prorocentrum cordatum</name>
    <dbReference type="NCBI Taxonomy" id="2364126"/>
    <lineage>
        <taxon>Eukaryota</taxon>
        <taxon>Sar</taxon>
        <taxon>Alveolata</taxon>
        <taxon>Dinophyceae</taxon>
        <taxon>Prorocentrales</taxon>
        <taxon>Prorocentraceae</taxon>
        <taxon>Prorocentrum</taxon>
    </lineage>
</organism>
<dbReference type="SUPFAM" id="SSF51197">
    <property type="entry name" value="Clavaminate synthase-like"/>
    <property type="match status" value="1"/>
</dbReference>
<evidence type="ECO:0000259" key="5">
    <source>
        <dbReference type="Pfam" id="PF05118"/>
    </source>
</evidence>
<comment type="caution">
    <text evidence="6">The sequence shown here is derived from an EMBL/GenBank/DDBJ whole genome shotgun (WGS) entry which is preliminary data.</text>
</comment>
<dbReference type="Gene3D" id="2.60.120.330">
    <property type="entry name" value="B-lactam Antibiotic, Isopenicillin N Synthase, Chain"/>
    <property type="match status" value="1"/>
</dbReference>
<feature type="region of interest" description="Disordered" evidence="4">
    <location>
        <begin position="62"/>
        <end position="127"/>
    </location>
</feature>
<evidence type="ECO:0000313" key="7">
    <source>
        <dbReference type="Proteomes" id="UP001189429"/>
    </source>
</evidence>
<keyword evidence="7" id="KW-1185">Reference proteome</keyword>
<evidence type="ECO:0000256" key="4">
    <source>
        <dbReference type="SAM" id="MobiDB-lite"/>
    </source>
</evidence>
<reference evidence="6" key="1">
    <citation type="submission" date="2023-10" db="EMBL/GenBank/DDBJ databases">
        <authorList>
            <person name="Chen Y."/>
            <person name="Shah S."/>
            <person name="Dougan E. K."/>
            <person name="Thang M."/>
            <person name="Chan C."/>
        </authorList>
    </citation>
    <scope>NUCLEOTIDE SEQUENCE [LARGE SCALE GENOMIC DNA]</scope>
</reference>
<accession>A0ABN9V8X8</accession>
<feature type="region of interest" description="Disordered" evidence="4">
    <location>
        <begin position="13"/>
        <end position="41"/>
    </location>
</feature>
<sequence length="240" mass="25471">MPNKNSFTYKMFRRSGGSGPRTFTPGCLPSRGGTRVTSSGVAAWRARTPRFCRRARLAAAAALGGRGRGGAPVHRRPAGRRGRLEGGGPLWRGRRPGGPSRVPSDAGDAARHPGRAGRGRARDRGPECTFSALEPGARLRAHCGPSNLRLTCHLGLLVPPAGPCALRVGDGAARAWAPGRCVVFDDSYEHEVWNDTAERRVVLLVRFWHPALPAAEWAGAARHAAASQRAHVAASLAPPL</sequence>
<proteinExistence type="inferred from homology"/>
<dbReference type="EMBL" id="CAUYUJ010016845">
    <property type="protein sequence ID" value="CAK0869404.1"/>
    <property type="molecule type" value="Genomic_DNA"/>
</dbReference>
<keyword evidence="2" id="KW-0223">Dioxygenase</keyword>
<evidence type="ECO:0000256" key="2">
    <source>
        <dbReference type="ARBA" id="ARBA00022964"/>
    </source>
</evidence>
<feature type="domain" description="Aspartyl/asparaginy/proline hydroxylase" evidence="5">
    <location>
        <begin position="126"/>
        <end position="210"/>
    </location>
</feature>